<dbReference type="CDD" id="cd13120">
    <property type="entry name" value="BF2867_like_N"/>
    <property type="match status" value="1"/>
</dbReference>
<name>A0A9D9I3A9_9BACT</name>
<dbReference type="Gene3D" id="2.60.40.3570">
    <property type="match status" value="1"/>
</dbReference>
<keyword evidence="1" id="KW-0732">Signal</keyword>
<protein>
    <recommendedName>
        <fullName evidence="4">DUF1566 domain-containing protein</fullName>
    </recommendedName>
</protein>
<evidence type="ECO:0000256" key="1">
    <source>
        <dbReference type="SAM" id="SignalP"/>
    </source>
</evidence>
<reference evidence="2" key="1">
    <citation type="submission" date="2020-10" db="EMBL/GenBank/DDBJ databases">
        <authorList>
            <person name="Gilroy R."/>
        </authorList>
    </citation>
    <scope>NUCLEOTIDE SEQUENCE</scope>
    <source>
        <strain evidence="2">10037</strain>
    </source>
</reference>
<dbReference type="AlphaFoldDB" id="A0A9D9I3A9"/>
<reference evidence="2" key="2">
    <citation type="journal article" date="2021" name="PeerJ">
        <title>Extensive microbial diversity within the chicken gut microbiome revealed by metagenomics and culture.</title>
        <authorList>
            <person name="Gilroy R."/>
            <person name="Ravi A."/>
            <person name="Getino M."/>
            <person name="Pursley I."/>
            <person name="Horton D.L."/>
            <person name="Alikhan N.F."/>
            <person name="Baker D."/>
            <person name="Gharbi K."/>
            <person name="Hall N."/>
            <person name="Watson M."/>
            <person name="Adriaenssens E.M."/>
            <person name="Foster-Nyarko E."/>
            <person name="Jarju S."/>
            <person name="Secka A."/>
            <person name="Antonio M."/>
            <person name="Oren A."/>
            <person name="Chaudhuri R.R."/>
            <person name="La Ragione R."/>
            <person name="Hildebrand F."/>
            <person name="Pallen M.J."/>
        </authorList>
    </citation>
    <scope>NUCLEOTIDE SEQUENCE</scope>
    <source>
        <strain evidence="2">10037</strain>
    </source>
</reference>
<dbReference type="Proteomes" id="UP000823597">
    <property type="component" value="Unassembled WGS sequence"/>
</dbReference>
<sequence length="528" mass="58485">MRKKLAFAAISLLSAFIVLSCEKQGYDTVPAENIGITMSVDGFKSEDGNVISVPELNGEISPAGLFAVIDGKIIGGYENIMLDVTSENNKIILNINEETLNGLPLEADYFIYWPYSGSLTFTPDPSKDEAEGFFQDLAGKWETQEDQSRHEDFMNSLLMYGTSRIVDGQLDFKMEHAMGLLQFELPGIKYQFTNEDFDIADYDILYDGSFENVIPYRTDDGQYLFLTNPENEDKLSGKFGQYDWSIDNTAANGECRKVVIGNGLSIREHCLKTGDFFCSDGSLISKDAPKEEVAAANVVGMVFQIDPARIGNGERLALGGTAHGLVVACKVAADGKLNAWYSKDGESSRDETEIGLENILVNDDAYATYQLANNDIEGYRNNTLIRTERKEDYDNGCYPAFKTAEDFGKEAGALSTTGTTGWYLPSNGQLLDVARNLGGATLDDSNLSDWGKGDFYWLGIGPLQYMLDAAMEKVAPEQKTSFYIYSYQWTSSAASETGARYFDFYDDEVYCNNLAKSHEDPVRCVLAF</sequence>
<dbReference type="EMBL" id="JADIME010000044">
    <property type="protein sequence ID" value="MBO8465195.1"/>
    <property type="molecule type" value="Genomic_DNA"/>
</dbReference>
<dbReference type="Gene3D" id="2.60.40.2620">
    <property type="entry name" value="Fimbrillin-like"/>
    <property type="match status" value="1"/>
</dbReference>
<accession>A0A9D9I3A9</accession>
<dbReference type="PROSITE" id="PS51257">
    <property type="entry name" value="PROKAR_LIPOPROTEIN"/>
    <property type="match status" value="1"/>
</dbReference>
<gene>
    <name evidence="2" type="ORF">IAB93_04255</name>
</gene>
<organism evidence="2 3">
    <name type="scientific">Candidatus Merdivivens pullistercoris</name>
    <dbReference type="NCBI Taxonomy" id="2840873"/>
    <lineage>
        <taxon>Bacteria</taxon>
        <taxon>Pseudomonadati</taxon>
        <taxon>Bacteroidota</taxon>
        <taxon>Bacteroidia</taxon>
        <taxon>Bacteroidales</taxon>
        <taxon>Muribaculaceae</taxon>
        <taxon>Muribaculaceae incertae sedis</taxon>
        <taxon>Candidatus Merdivivens</taxon>
    </lineage>
</organism>
<comment type="caution">
    <text evidence="2">The sequence shown here is derived from an EMBL/GenBank/DDBJ whole genome shotgun (WGS) entry which is preliminary data.</text>
</comment>
<evidence type="ECO:0000313" key="2">
    <source>
        <dbReference type="EMBL" id="MBO8465195.1"/>
    </source>
</evidence>
<feature type="signal peptide" evidence="1">
    <location>
        <begin position="1"/>
        <end position="20"/>
    </location>
</feature>
<feature type="chain" id="PRO_5038694777" description="DUF1566 domain-containing protein" evidence="1">
    <location>
        <begin position="21"/>
        <end position="528"/>
    </location>
</feature>
<evidence type="ECO:0000313" key="3">
    <source>
        <dbReference type="Proteomes" id="UP000823597"/>
    </source>
</evidence>
<evidence type="ECO:0008006" key="4">
    <source>
        <dbReference type="Google" id="ProtNLM"/>
    </source>
</evidence>
<proteinExistence type="predicted"/>
<dbReference type="InterPro" id="IPR042278">
    <property type="entry name" value="Mfa-like_1_N"/>
</dbReference>